<comment type="caution">
    <text evidence="2">The sequence shown here is derived from an EMBL/GenBank/DDBJ whole genome shotgun (WGS) entry which is preliminary data.</text>
</comment>
<dbReference type="EMBL" id="DVFU01000114">
    <property type="protein sequence ID" value="HIQ65265.1"/>
    <property type="molecule type" value="Genomic_DNA"/>
</dbReference>
<dbReference type="Pfam" id="PF13192">
    <property type="entry name" value="Thioredoxin_3"/>
    <property type="match status" value="1"/>
</dbReference>
<evidence type="ECO:0000259" key="1">
    <source>
        <dbReference type="Pfam" id="PF13192"/>
    </source>
</evidence>
<accession>A0A9D0Z2G6</accession>
<evidence type="ECO:0000313" key="2">
    <source>
        <dbReference type="EMBL" id="HIQ65265.1"/>
    </source>
</evidence>
<dbReference type="Gene3D" id="3.40.30.10">
    <property type="entry name" value="Glutaredoxin"/>
    <property type="match status" value="1"/>
</dbReference>
<sequence length="65" mass="7525">MKTLKKLERELNCEMKIDQISSQDKHKYHVNVTPTLIINDQVFSSGNVPTERELSRVLKPMLEGI</sequence>
<dbReference type="AlphaFoldDB" id="A0A9D0Z2G6"/>
<proteinExistence type="predicted"/>
<name>A0A9D0Z2G6_9FIRM</name>
<organism evidence="2 3">
    <name type="scientific">Candidatus Faecenecus gallistercoris</name>
    <dbReference type="NCBI Taxonomy" id="2840793"/>
    <lineage>
        <taxon>Bacteria</taxon>
        <taxon>Bacillati</taxon>
        <taxon>Bacillota</taxon>
        <taxon>Bacillota incertae sedis</taxon>
        <taxon>Candidatus Faecenecus</taxon>
    </lineage>
</organism>
<evidence type="ECO:0000313" key="3">
    <source>
        <dbReference type="Proteomes" id="UP000886725"/>
    </source>
</evidence>
<dbReference type="InterPro" id="IPR012336">
    <property type="entry name" value="Thioredoxin-like_fold"/>
</dbReference>
<feature type="domain" description="Thioredoxin-like fold" evidence="1">
    <location>
        <begin position="4"/>
        <end position="58"/>
    </location>
</feature>
<gene>
    <name evidence="2" type="ORF">IAC85_05965</name>
</gene>
<dbReference type="Proteomes" id="UP000886725">
    <property type="component" value="Unassembled WGS sequence"/>
</dbReference>
<protein>
    <submittedName>
        <fullName evidence="2">Thioredoxin family protein</fullName>
    </submittedName>
</protein>
<reference evidence="2" key="2">
    <citation type="journal article" date="2021" name="PeerJ">
        <title>Extensive microbial diversity within the chicken gut microbiome revealed by metagenomics and culture.</title>
        <authorList>
            <person name="Gilroy R."/>
            <person name="Ravi A."/>
            <person name="Getino M."/>
            <person name="Pursley I."/>
            <person name="Horton D.L."/>
            <person name="Alikhan N.F."/>
            <person name="Baker D."/>
            <person name="Gharbi K."/>
            <person name="Hall N."/>
            <person name="Watson M."/>
            <person name="Adriaenssens E.M."/>
            <person name="Foster-Nyarko E."/>
            <person name="Jarju S."/>
            <person name="Secka A."/>
            <person name="Antonio M."/>
            <person name="Oren A."/>
            <person name="Chaudhuri R.R."/>
            <person name="La Ragione R."/>
            <person name="Hildebrand F."/>
            <person name="Pallen M.J."/>
        </authorList>
    </citation>
    <scope>NUCLEOTIDE SEQUENCE</scope>
    <source>
        <strain evidence="2">CHK165-10780</strain>
    </source>
</reference>
<reference evidence="2" key="1">
    <citation type="submission" date="2020-10" db="EMBL/GenBank/DDBJ databases">
        <authorList>
            <person name="Gilroy R."/>
        </authorList>
    </citation>
    <scope>NUCLEOTIDE SEQUENCE</scope>
    <source>
        <strain evidence="2">CHK165-10780</strain>
    </source>
</reference>